<protein>
    <submittedName>
        <fullName evidence="1">Uncharacterized protein</fullName>
    </submittedName>
</protein>
<feature type="non-terminal residue" evidence="1">
    <location>
        <position position="83"/>
    </location>
</feature>
<dbReference type="OrthoDB" id="16520at2759"/>
<evidence type="ECO:0000313" key="2">
    <source>
        <dbReference type="Proteomes" id="UP000053660"/>
    </source>
</evidence>
<dbReference type="EMBL" id="KN601400">
    <property type="protein sequence ID" value="KHJ80228.1"/>
    <property type="molecule type" value="Genomic_DNA"/>
</dbReference>
<sequence>MLVLRLSNTRTDPSFDLRYIAHLKSTSDEIYRKFNTTYTISIFDRKSQVSYKVGVAKTDEESQRIFRWNPVGNDYVCSSSIPK</sequence>
<name>A0A0B1S4G4_OESDE</name>
<gene>
    <name evidence="1" type="ORF">OESDEN_20100</name>
</gene>
<dbReference type="AlphaFoldDB" id="A0A0B1S4G4"/>
<evidence type="ECO:0000313" key="1">
    <source>
        <dbReference type="EMBL" id="KHJ80228.1"/>
    </source>
</evidence>
<proteinExistence type="predicted"/>
<keyword evidence="2" id="KW-1185">Reference proteome</keyword>
<dbReference type="Proteomes" id="UP000053660">
    <property type="component" value="Unassembled WGS sequence"/>
</dbReference>
<accession>A0A0B1S4G4</accession>
<reference evidence="1 2" key="1">
    <citation type="submission" date="2014-03" db="EMBL/GenBank/DDBJ databases">
        <title>Draft genome of the hookworm Oesophagostomum dentatum.</title>
        <authorList>
            <person name="Mitreva M."/>
        </authorList>
    </citation>
    <scope>NUCLEOTIDE SEQUENCE [LARGE SCALE GENOMIC DNA]</scope>
    <source>
        <strain evidence="1 2">OD-Hann</strain>
    </source>
</reference>
<organism evidence="1 2">
    <name type="scientific">Oesophagostomum dentatum</name>
    <name type="common">Nodular worm</name>
    <dbReference type="NCBI Taxonomy" id="61180"/>
    <lineage>
        <taxon>Eukaryota</taxon>
        <taxon>Metazoa</taxon>
        <taxon>Ecdysozoa</taxon>
        <taxon>Nematoda</taxon>
        <taxon>Chromadorea</taxon>
        <taxon>Rhabditida</taxon>
        <taxon>Rhabditina</taxon>
        <taxon>Rhabditomorpha</taxon>
        <taxon>Strongyloidea</taxon>
        <taxon>Strongylidae</taxon>
        <taxon>Oesophagostomum</taxon>
    </lineage>
</organism>